<evidence type="ECO:0000313" key="2">
    <source>
        <dbReference type="Proteomes" id="UP000030170"/>
    </source>
</evidence>
<dbReference type="Proteomes" id="UP000030170">
    <property type="component" value="Unassembled WGS sequence"/>
</dbReference>
<evidence type="ECO:0000313" key="1">
    <source>
        <dbReference type="EMBL" id="KGF72104.1"/>
    </source>
</evidence>
<accession>A0A098TJ63</accession>
<dbReference type="STRING" id="1497020.DO97_12210"/>
<dbReference type="EMBL" id="JJML01000037">
    <property type="protein sequence ID" value="KGF72104.1"/>
    <property type="molecule type" value="Genomic_DNA"/>
</dbReference>
<keyword evidence="2" id="KW-1185">Reference proteome</keyword>
<comment type="caution">
    <text evidence="1">The sequence shown here is derived from an EMBL/GenBank/DDBJ whole genome shotgun (WGS) entry which is preliminary data.</text>
</comment>
<organism evidence="1 2">
    <name type="scientific">Neosynechococcus sphagnicola sy1</name>
    <dbReference type="NCBI Taxonomy" id="1497020"/>
    <lineage>
        <taxon>Bacteria</taxon>
        <taxon>Bacillati</taxon>
        <taxon>Cyanobacteriota</taxon>
        <taxon>Cyanophyceae</taxon>
        <taxon>Neosynechococcales</taxon>
        <taxon>Neosynechococcaceae</taxon>
        <taxon>Neosynechococcus</taxon>
    </lineage>
</organism>
<protein>
    <submittedName>
        <fullName evidence="1">Uncharacterized protein</fullName>
    </submittedName>
</protein>
<reference evidence="1 2" key="1">
    <citation type="journal article" date="2014" name="Mol. Ecol.">
        <title>Evolution of Synechococcus.</title>
        <authorList>
            <person name="Dvorak P."/>
            <person name="Casamatta D."/>
            <person name="Hasler P."/>
            <person name="Poulickova A."/>
            <person name="Ondrej V."/>
            <person name="Sanges R."/>
        </authorList>
    </citation>
    <scope>NUCLEOTIDE SEQUENCE [LARGE SCALE GENOMIC DNA]</scope>
    <source>
        <strain evidence="1 2">CAUP A 1101</strain>
    </source>
</reference>
<proteinExistence type="predicted"/>
<dbReference type="AlphaFoldDB" id="A0A098TJ63"/>
<name>A0A098TJ63_9CYAN</name>
<gene>
    <name evidence="1" type="ORF">DO97_12210</name>
</gene>
<sequence length="59" mass="6925">MEKVKAIVERALADDKLTRQESNEIMDAMLEDGEVSDEERELFMSIKQRIWLGEILIEE</sequence>